<name>A0ABW1SDP6_9PROT</name>
<gene>
    <name evidence="2" type="ORF">ACFQDM_16490</name>
</gene>
<keyword evidence="1" id="KW-0812">Transmembrane</keyword>
<evidence type="ECO:0000256" key="1">
    <source>
        <dbReference type="SAM" id="Phobius"/>
    </source>
</evidence>
<evidence type="ECO:0000313" key="2">
    <source>
        <dbReference type="EMBL" id="MFC6199680.1"/>
    </source>
</evidence>
<sequence length="163" mass="17841">MTKTGKLNGWHVLIILGVFFGIMIAVNVVFTVFAVKTFPGEQVPKSYVQGLHYNDALQDKARQAALGWSTEVGLVAQSADTPRLLTNWYDADGTPIVNLDVSAMITRPASEDGQRQIDLIPDVPGHYRVDLPQLDAGIWRIEVTAVSPEGETATAHKTLTWTP</sequence>
<keyword evidence="1" id="KW-0472">Membrane</keyword>
<proteinExistence type="predicted"/>
<dbReference type="InterPro" id="IPR008620">
    <property type="entry name" value="FixH"/>
</dbReference>
<organism evidence="2 3">
    <name type="scientific">Ponticaulis profundi</name>
    <dbReference type="NCBI Taxonomy" id="2665222"/>
    <lineage>
        <taxon>Bacteria</taxon>
        <taxon>Pseudomonadati</taxon>
        <taxon>Pseudomonadota</taxon>
        <taxon>Alphaproteobacteria</taxon>
        <taxon>Hyphomonadales</taxon>
        <taxon>Hyphomonadaceae</taxon>
        <taxon>Ponticaulis</taxon>
    </lineage>
</organism>
<dbReference type="Pfam" id="PF05751">
    <property type="entry name" value="FixH"/>
    <property type="match status" value="1"/>
</dbReference>
<dbReference type="Proteomes" id="UP001596303">
    <property type="component" value="Unassembled WGS sequence"/>
</dbReference>
<reference evidence="3" key="1">
    <citation type="journal article" date="2019" name="Int. J. Syst. Evol. Microbiol.">
        <title>The Global Catalogue of Microorganisms (GCM) 10K type strain sequencing project: providing services to taxonomists for standard genome sequencing and annotation.</title>
        <authorList>
            <consortium name="The Broad Institute Genomics Platform"/>
            <consortium name="The Broad Institute Genome Sequencing Center for Infectious Disease"/>
            <person name="Wu L."/>
            <person name="Ma J."/>
        </authorList>
    </citation>
    <scope>NUCLEOTIDE SEQUENCE [LARGE SCALE GENOMIC DNA]</scope>
    <source>
        <strain evidence="3">CGMCC-1.15741</strain>
    </source>
</reference>
<accession>A0ABW1SDP6</accession>
<dbReference type="EMBL" id="JBHSSW010000066">
    <property type="protein sequence ID" value="MFC6199680.1"/>
    <property type="molecule type" value="Genomic_DNA"/>
</dbReference>
<keyword evidence="3" id="KW-1185">Reference proteome</keyword>
<keyword evidence="1" id="KW-1133">Transmembrane helix</keyword>
<protein>
    <submittedName>
        <fullName evidence="2">FixH family protein</fullName>
    </submittedName>
</protein>
<feature type="transmembrane region" description="Helical" evidence="1">
    <location>
        <begin position="12"/>
        <end position="35"/>
    </location>
</feature>
<dbReference type="RefSeq" id="WP_377380974.1">
    <property type="nucleotide sequence ID" value="NZ_JBHSSW010000066.1"/>
</dbReference>
<evidence type="ECO:0000313" key="3">
    <source>
        <dbReference type="Proteomes" id="UP001596303"/>
    </source>
</evidence>
<comment type="caution">
    <text evidence="2">The sequence shown here is derived from an EMBL/GenBank/DDBJ whole genome shotgun (WGS) entry which is preliminary data.</text>
</comment>